<dbReference type="EMBL" id="LSZP01000060">
    <property type="protein sequence ID" value="KXU34185.1"/>
    <property type="molecule type" value="Genomic_DNA"/>
</dbReference>
<evidence type="ECO:0000256" key="2">
    <source>
        <dbReference type="PROSITE-ProRule" id="PRU00278"/>
    </source>
</evidence>
<dbReference type="OrthoDB" id="9778023at2"/>
<feature type="signal peptide" evidence="3">
    <location>
        <begin position="1"/>
        <end position="27"/>
    </location>
</feature>
<dbReference type="Pfam" id="PF13624">
    <property type="entry name" value="SurA_N_3"/>
    <property type="match status" value="1"/>
</dbReference>
<feature type="domain" description="PpiC" evidence="4">
    <location>
        <begin position="189"/>
        <end position="287"/>
    </location>
</feature>
<dbReference type="PROSITE" id="PS50198">
    <property type="entry name" value="PPIC_PPIASE_2"/>
    <property type="match status" value="1"/>
</dbReference>
<keyword evidence="6" id="KW-1185">Reference proteome</keyword>
<organism evidence="5 6">
    <name type="scientific">Cephaloticoccus capnophilus</name>
    <dbReference type="NCBI Taxonomy" id="1548208"/>
    <lineage>
        <taxon>Bacteria</taxon>
        <taxon>Pseudomonadati</taxon>
        <taxon>Verrucomicrobiota</taxon>
        <taxon>Opitutia</taxon>
        <taxon>Opitutales</taxon>
        <taxon>Opitutaceae</taxon>
        <taxon>Cephaloticoccus</taxon>
    </lineage>
</organism>
<gene>
    <name evidence="5" type="ORF">AXK12_07885</name>
</gene>
<reference evidence="5 6" key="1">
    <citation type="submission" date="2016-02" db="EMBL/GenBank/DDBJ databases">
        <authorList>
            <person name="Wen L."/>
            <person name="He K."/>
            <person name="Yang H."/>
        </authorList>
    </citation>
    <scope>NUCLEOTIDE SEQUENCE [LARGE SCALE GENOMIC DNA]</scope>
    <source>
        <strain evidence="5 6">CV41</strain>
    </source>
</reference>
<comment type="caution">
    <text evidence="5">The sequence shown here is derived from an EMBL/GenBank/DDBJ whole genome shotgun (WGS) entry which is preliminary data.</text>
</comment>
<evidence type="ECO:0000259" key="4">
    <source>
        <dbReference type="PROSITE" id="PS50198"/>
    </source>
</evidence>
<dbReference type="Gene3D" id="3.10.50.40">
    <property type="match status" value="1"/>
</dbReference>
<keyword evidence="2 5" id="KW-0413">Isomerase</keyword>
<evidence type="ECO:0000313" key="6">
    <source>
        <dbReference type="Proteomes" id="UP000071392"/>
    </source>
</evidence>
<sequence length="332" mass="38951">MTTSPLPRALLGFVCSLLLAATSALHAQNDNLDLRFANGIAAIVEEKVITVDDIRREIAPLIPEIQRSARNEADFTRRLEELQDSIIQDLIDRVLIIKEFRKDDKRQIPPGFIDRRIADIQAEQFDNDRSKFLSYLRTRGITMREYRREVEEDIIYGYMRAQQRRSESIISPVRIETFYEENQDRFYQEDSVHLRLIQINRAPGETEPQHYSRASEIVARFRAGESFAELARQHSQDSRRTRGGDWGWQKRSDLKAEFSDPLFELKEGEISAPVMTPEGCFILYAEARKYAGIQPIDEVRPEIERMLLQQMGRQSEDRWLERLRRNGYVKHY</sequence>
<dbReference type="STRING" id="1548208.AXK12_07885"/>
<accession>A0A139SHY3</accession>
<dbReference type="Pfam" id="PF00639">
    <property type="entry name" value="Rotamase"/>
    <property type="match status" value="1"/>
</dbReference>
<dbReference type="SUPFAM" id="SSF54534">
    <property type="entry name" value="FKBP-like"/>
    <property type="match status" value="1"/>
</dbReference>
<evidence type="ECO:0000256" key="3">
    <source>
        <dbReference type="SAM" id="SignalP"/>
    </source>
</evidence>
<dbReference type="AlphaFoldDB" id="A0A139SHY3"/>
<dbReference type="PANTHER" id="PTHR47637:SF1">
    <property type="entry name" value="CHAPERONE SURA"/>
    <property type="match status" value="1"/>
</dbReference>
<proteinExistence type="predicted"/>
<evidence type="ECO:0000313" key="5">
    <source>
        <dbReference type="EMBL" id="KXU34185.1"/>
    </source>
</evidence>
<dbReference type="PANTHER" id="PTHR47637">
    <property type="entry name" value="CHAPERONE SURA"/>
    <property type="match status" value="1"/>
</dbReference>
<dbReference type="RefSeq" id="WP_068713164.1">
    <property type="nucleotide sequence ID" value="NZ_LSZP01000060.1"/>
</dbReference>
<dbReference type="SUPFAM" id="SSF109998">
    <property type="entry name" value="Triger factor/SurA peptide-binding domain-like"/>
    <property type="match status" value="1"/>
</dbReference>
<protein>
    <submittedName>
        <fullName evidence="5">Peptidylprolyl isomerase</fullName>
    </submittedName>
</protein>
<dbReference type="InterPro" id="IPR027304">
    <property type="entry name" value="Trigger_fact/SurA_dom_sf"/>
</dbReference>
<evidence type="ECO:0000256" key="1">
    <source>
        <dbReference type="ARBA" id="ARBA00022729"/>
    </source>
</evidence>
<dbReference type="InterPro" id="IPR050280">
    <property type="entry name" value="OMP_Chaperone_SurA"/>
</dbReference>
<keyword evidence="1 3" id="KW-0732">Signal</keyword>
<feature type="chain" id="PRO_5007299203" evidence="3">
    <location>
        <begin position="28"/>
        <end position="332"/>
    </location>
</feature>
<dbReference type="InterPro" id="IPR046357">
    <property type="entry name" value="PPIase_dom_sf"/>
</dbReference>
<dbReference type="InterPro" id="IPR000297">
    <property type="entry name" value="PPIase_PpiC"/>
</dbReference>
<keyword evidence="2" id="KW-0697">Rotamase</keyword>
<name>A0A139SHY3_9BACT</name>
<dbReference type="Proteomes" id="UP000071392">
    <property type="component" value="Unassembled WGS sequence"/>
</dbReference>
<dbReference type="Gene3D" id="1.10.4030.10">
    <property type="entry name" value="Porin chaperone SurA, peptide-binding domain"/>
    <property type="match status" value="1"/>
</dbReference>
<dbReference type="GO" id="GO:0003755">
    <property type="term" value="F:peptidyl-prolyl cis-trans isomerase activity"/>
    <property type="evidence" value="ECO:0007669"/>
    <property type="project" value="UniProtKB-KW"/>
</dbReference>